<reference evidence="3 4" key="1">
    <citation type="submission" date="2019-07" db="EMBL/GenBank/DDBJ databases">
        <title>Lentzea xizangensis sp. nov., isolated from Qinghai-Tibetan Plateau Soils.</title>
        <authorList>
            <person name="Huang J."/>
        </authorList>
    </citation>
    <scope>NUCLEOTIDE SEQUENCE [LARGE SCALE GENOMIC DNA]</scope>
    <source>
        <strain evidence="3 4">FXJ1.1311</strain>
    </source>
</reference>
<evidence type="ECO:0000256" key="1">
    <source>
        <dbReference type="ARBA" id="ARBA00023186"/>
    </source>
</evidence>
<proteinExistence type="inferred from homology"/>
<dbReference type="InterPro" id="IPR009012">
    <property type="entry name" value="GrpE_head"/>
</dbReference>
<dbReference type="PRINTS" id="PR00773">
    <property type="entry name" value="GRPEPROTEIN"/>
</dbReference>
<dbReference type="GO" id="GO:0051082">
    <property type="term" value="F:unfolded protein binding"/>
    <property type="evidence" value="ECO:0007669"/>
    <property type="project" value="TreeGrafter"/>
</dbReference>
<dbReference type="InterPro" id="IPR000740">
    <property type="entry name" value="GrpE"/>
</dbReference>
<dbReference type="GO" id="GO:0000774">
    <property type="term" value="F:adenyl-nucleotide exchange factor activity"/>
    <property type="evidence" value="ECO:0007669"/>
    <property type="project" value="InterPro"/>
</dbReference>
<keyword evidence="4" id="KW-1185">Reference proteome</keyword>
<evidence type="ECO:0000256" key="2">
    <source>
        <dbReference type="RuleBase" id="RU004478"/>
    </source>
</evidence>
<comment type="caution">
    <text evidence="3">The sequence shown here is derived from an EMBL/GenBank/DDBJ whole genome shotgun (WGS) entry which is preliminary data.</text>
</comment>
<dbReference type="SUPFAM" id="SSF51064">
    <property type="entry name" value="Head domain of nucleotide exchange factor GrpE"/>
    <property type="match status" value="1"/>
</dbReference>
<dbReference type="Proteomes" id="UP000316639">
    <property type="component" value="Unassembled WGS sequence"/>
</dbReference>
<keyword evidence="1" id="KW-0143">Chaperone</keyword>
<dbReference type="PANTHER" id="PTHR21237:SF40">
    <property type="entry name" value="CELL CYCLE AND APOPTOSIS REGULATOR PROTEIN 2"/>
    <property type="match status" value="1"/>
</dbReference>
<dbReference type="GO" id="GO:0042803">
    <property type="term" value="F:protein homodimerization activity"/>
    <property type="evidence" value="ECO:0007669"/>
    <property type="project" value="InterPro"/>
</dbReference>
<dbReference type="GO" id="GO:0006457">
    <property type="term" value="P:protein folding"/>
    <property type="evidence" value="ECO:0007669"/>
    <property type="project" value="InterPro"/>
</dbReference>
<sequence>MTDEYSRLARGMLERLELRDELEELLQSLIPVLDSFDRIDAHARGGWSPDNPAALLTTVGRLGSQLRGALGEAGLVVFGEPGDTVDLSRYEVVGVARDSDAAKDTVVEVVRRGYQRDGRVFRPAEVIVAGQEEEPRP</sequence>
<protein>
    <submittedName>
        <fullName evidence="3">Nucleotide exchange factor GrpE</fullName>
    </submittedName>
</protein>
<dbReference type="EMBL" id="VOBR01000025">
    <property type="protein sequence ID" value="TWP47531.1"/>
    <property type="molecule type" value="Genomic_DNA"/>
</dbReference>
<dbReference type="Gene3D" id="2.30.22.10">
    <property type="entry name" value="Head domain of nucleotide exchange factor GrpE"/>
    <property type="match status" value="1"/>
</dbReference>
<gene>
    <name evidence="3" type="primary">grpE</name>
    <name evidence="3" type="ORF">FKR81_31710</name>
</gene>
<dbReference type="GO" id="GO:0051087">
    <property type="term" value="F:protein-folding chaperone binding"/>
    <property type="evidence" value="ECO:0007669"/>
    <property type="project" value="InterPro"/>
</dbReference>
<evidence type="ECO:0000313" key="3">
    <source>
        <dbReference type="EMBL" id="TWP47531.1"/>
    </source>
</evidence>
<dbReference type="OrthoDB" id="5191115at2"/>
<name>A0A563EKG6_9PSEU</name>
<dbReference type="Pfam" id="PF01025">
    <property type="entry name" value="GrpE"/>
    <property type="match status" value="1"/>
</dbReference>
<dbReference type="PANTHER" id="PTHR21237">
    <property type="entry name" value="GRPE PROTEIN"/>
    <property type="match status" value="1"/>
</dbReference>
<dbReference type="RefSeq" id="WP_146357587.1">
    <property type="nucleotide sequence ID" value="NZ_VOBR01000025.1"/>
</dbReference>
<accession>A0A563EKG6</accession>
<dbReference type="AlphaFoldDB" id="A0A563EKG6"/>
<organism evidence="3 4">
    <name type="scientific">Lentzea tibetensis</name>
    <dbReference type="NCBI Taxonomy" id="2591470"/>
    <lineage>
        <taxon>Bacteria</taxon>
        <taxon>Bacillati</taxon>
        <taxon>Actinomycetota</taxon>
        <taxon>Actinomycetes</taxon>
        <taxon>Pseudonocardiales</taxon>
        <taxon>Pseudonocardiaceae</taxon>
        <taxon>Lentzea</taxon>
    </lineage>
</organism>
<comment type="similarity">
    <text evidence="2">Belongs to the GrpE family.</text>
</comment>
<evidence type="ECO:0000313" key="4">
    <source>
        <dbReference type="Proteomes" id="UP000316639"/>
    </source>
</evidence>